<name>A0A6V8Q348_9ACTN</name>
<dbReference type="Proteomes" id="UP000588083">
    <property type="component" value="Unassembled WGS sequence"/>
</dbReference>
<keyword evidence="6" id="KW-1185">Reference proteome</keyword>
<dbReference type="SUPFAM" id="SSF53335">
    <property type="entry name" value="S-adenosyl-L-methionine-dependent methyltransferases"/>
    <property type="match status" value="1"/>
</dbReference>
<dbReference type="InterPro" id="IPR029063">
    <property type="entry name" value="SAM-dependent_MTases_sf"/>
</dbReference>
<dbReference type="Proteomes" id="UP000561271">
    <property type="component" value="Unassembled WGS sequence"/>
</dbReference>
<evidence type="ECO:0000313" key="5">
    <source>
        <dbReference type="Proteomes" id="UP000569018"/>
    </source>
</evidence>
<dbReference type="Gene3D" id="3.40.50.150">
    <property type="entry name" value="Vaccinia Virus protein VP39"/>
    <property type="match status" value="1"/>
</dbReference>
<dbReference type="EMBL" id="BLSD01000032">
    <property type="protein sequence ID" value="GFP39128.1"/>
    <property type="molecule type" value="Genomic_DNA"/>
</dbReference>
<accession>A0A6V8Q348</accession>
<dbReference type="PANTHER" id="PTHR43861:SF6">
    <property type="entry name" value="METHYLTRANSFERASE TYPE 11"/>
    <property type="match status" value="1"/>
</dbReference>
<comment type="caution">
    <text evidence="3">The sequence shown here is derived from an EMBL/GenBank/DDBJ whole genome shotgun (WGS) entry which is preliminary data.</text>
</comment>
<protein>
    <recommendedName>
        <fullName evidence="7">Class I SAM-dependent methyltransferase</fullName>
    </recommendedName>
</protein>
<evidence type="ECO:0000313" key="1">
    <source>
        <dbReference type="EMBL" id="GFP29806.1"/>
    </source>
</evidence>
<evidence type="ECO:0000313" key="4">
    <source>
        <dbReference type="Proteomes" id="UP000561271"/>
    </source>
</evidence>
<organism evidence="3 5">
    <name type="scientific">Candidatus Hakubella thermalkaliphila</name>
    <dbReference type="NCBI Taxonomy" id="2754717"/>
    <lineage>
        <taxon>Bacteria</taxon>
        <taxon>Bacillati</taxon>
        <taxon>Actinomycetota</taxon>
        <taxon>Actinomycetota incertae sedis</taxon>
        <taxon>Candidatus Hakubellales</taxon>
        <taxon>Candidatus Hakubellaceae</taxon>
        <taxon>Candidatus Hakubella</taxon>
    </lineage>
</organism>
<proteinExistence type="predicted"/>
<dbReference type="AlphaFoldDB" id="A0A6V8Q348"/>
<dbReference type="PANTHER" id="PTHR43861">
    <property type="entry name" value="TRANS-ACONITATE 2-METHYLTRANSFERASE-RELATED"/>
    <property type="match status" value="1"/>
</dbReference>
<dbReference type="CDD" id="cd02440">
    <property type="entry name" value="AdoMet_MTases"/>
    <property type="match status" value="1"/>
</dbReference>
<dbReference type="EMBL" id="BLRZ01000025">
    <property type="protein sequence ID" value="GFP29806.1"/>
    <property type="molecule type" value="Genomic_DNA"/>
</dbReference>
<gene>
    <name evidence="1" type="ORF">HKBW3S34_00727</name>
    <name evidence="2" type="ORF">HKBW3S44_00841</name>
    <name evidence="3" type="ORF">HKBW3S47_00828</name>
</gene>
<evidence type="ECO:0000313" key="2">
    <source>
        <dbReference type="EMBL" id="GFP37161.1"/>
    </source>
</evidence>
<dbReference type="RefSeq" id="WP_176231433.1">
    <property type="nucleotide sequence ID" value="NZ_BLRZ01000025.1"/>
</dbReference>
<reference evidence="4 5" key="1">
    <citation type="journal article" date="2020" name="Front. Microbiol.">
        <title>Single-cell genomics of novel Actinobacteria with the Wood-Ljungdahl pathway discovered in a serpentinizing system.</title>
        <authorList>
            <person name="Merino N."/>
            <person name="Kawai M."/>
            <person name="Boyd E.S."/>
            <person name="Colman D.R."/>
            <person name="McGlynn S.E."/>
            <person name="Nealson K.H."/>
            <person name="Kurokawa K."/>
            <person name="Hongoh Y."/>
        </authorList>
    </citation>
    <scope>NUCLEOTIDE SEQUENCE [LARGE SCALE GENOMIC DNA]</scope>
    <source>
        <strain evidence="1 6">S34</strain>
        <strain evidence="2 4">S44</strain>
        <strain evidence="3 5">S47</strain>
    </source>
</reference>
<dbReference type="EMBL" id="BLSC01000055">
    <property type="protein sequence ID" value="GFP37161.1"/>
    <property type="molecule type" value="Genomic_DNA"/>
</dbReference>
<evidence type="ECO:0000313" key="6">
    <source>
        <dbReference type="Proteomes" id="UP000588083"/>
    </source>
</evidence>
<evidence type="ECO:0000313" key="3">
    <source>
        <dbReference type="EMBL" id="GFP39128.1"/>
    </source>
</evidence>
<evidence type="ECO:0008006" key="7">
    <source>
        <dbReference type="Google" id="ProtNLM"/>
    </source>
</evidence>
<dbReference type="Proteomes" id="UP000569018">
    <property type="component" value="Unassembled WGS sequence"/>
</dbReference>
<sequence>MKLENLEVCNLCGSDELSFIEDNNICQCKKCGYVFDNPRPTWNEIMSYYSQSDKYDSWLEEVEERDLLWKRRLRLVKRYKRSGDLLDVGTGIGQFLFFARNDFKAKGMEISESAITIAKQKYDIDVTRGEIESINWDSKFDVITLFHVLEHVPNPSSTMERCRELLNNGGILIIAVPNDTIGIRPTVIRLLSTFKIGKFRNYGRLGLPRLALDGSQSEIHLSHFTPSVLKGFLERNGFVVIRNTLDPYYAAKGIKKVFHDLLCLACLLVMKILRINLYATIWIVAKKLI</sequence>
<dbReference type="Pfam" id="PF13489">
    <property type="entry name" value="Methyltransf_23"/>
    <property type="match status" value="1"/>
</dbReference>